<evidence type="ECO:0000256" key="1">
    <source>
        <dbReference type="SAM" id="MobiDB-lite"/>
    </source>
</evidence>
<dbReference type="SMART" id="SM00450">
    <property type="entry name" value="RHOD"/>
    <property type="match status" value="1"/>
</dbReference>
<feature type="domain" description="Rhodanese" evidence="2">
    <location>
        <begin position="227"/>
        <end position="319"/>
    </location>
</feature>
<feature type="compositionally biased region" description="Low complexity" evidence="1">
    <location>
        <begin position="359"/>
        <end position="368"/>
    </location>
</feature>
<feature type="compositionally biased region" description="Low complexity" evidence="1">
    <location>
        <begin position="17"/>
        <end position="30"/>
    </location>
</feature>
<evidence type="ECO:0000313" key="3">
    <source>
        <dbReference type="EMBL" id="KIY51378.1"/>
    </source>
</evidence>
<organism evidence="3 4">
    <name type="scientific">Fistulina hepatica ATCC 64428</name>
    <dbReference type="NCBI Taxonomy" id="1128425"/>
    <lineage>
        <taxon>Eukaryota</taxon>
        <taxon>Fungi</taxon>
        <taxon>Dikarya</taxon>
        <taxon>Basidiomycota</taxon>
        <taxon>Agaricomycotina</taxon>
        <taxon>Agaricomycetes</taxon>
        <taxon>Agaricomycetidae</taxon>
        <taxon>Agaricales</taxon>
        <taxon>Fistulinaceae</taxon>
        <taxon>Fistulina</taxon>
    </lineage>
</organism>
<dbReference type="AlphaFoldDB" id="A0A0D7AKS2"/>
<feature type="compositionally biased region" description="Low complexity" evidence="1">
    <location>
        <begin position="1"/>
        <end position="10"/>
    </location>
</feature>
<sequence>MSSSSRQTGSSHRRKPSTSSTSTSKPSLKSVQSQSTKPLSLQAVRIQVAHELALRTRLSAEDADGVKIGVFTTSVGEQPDFLILVADLIGKHYQHAPYLFAITGAGLSVKDSSPLLICGSSATYISRVEVFVTSKFVGRINSAFTERNGTVWIADVKDYGLPWHDDAALRGTLRAAVRPTLDPTDAPPGSRSVMSLLSEARARLYRLSPQQVYAELGSSSMNVPTFLIDIRPAEQRVADGSIPGALIVDRNSLEWRLDPRSDKHLPVADRYDIRAIVFCDDGSASSLAAAALHDLGLLNATDMIGGFSAWRKEGLPLADPVSSTIAIMPSTESDLKATSLSLQSQPQLPIASPSPLPRRPLVSSDPAE</sequence>
<dbReference type="Pfam" id="PF00581">
    <property type="entry name" value="Rhodanese"/>
    <property type="match status" value="1"/>
</dbReference>
<feature type="region of interest" description="Disordered" evidence="1">
    <location>
        <begin position="336"/>
        <end position="368"/>
    </location>
</feature>
<evidence type="ECO:0000313" key="4">
    <source>
        <dbReference type="Proteomes" id="UP000054144"/>
    </source>
</evidence>
<evidence type="ECO:0000259" key="2">
    <source>
        <dbReference type="PROSITE" id="PS50206"/>
    </source>
</evidence>
<name>A0A0D7AKS2_9AGAR</name>
<proteinExistence type="predicted"/>
<reference evidence="3 4" key="1">
    <citation type="journal article" date="2015" name="Fungal Genet. Biol.">
        <title>Evolution of novel wood decay mechanisms in Agaricales revealed by the genome sequences of Fistulina hepatica and Cylindrobasidium torrendii.</title>
        <authorList>
            <person name="Floudas D."/>
            <person name="Held B.W."/>
            <person name="Riley R."/>
            <person name="Nagy L.G."/>
            <person name="Koehler G."/>
            <person name="Ransdell A.S."/>
            <person name="Younus H."/>
            <person name="Chow J."/>
            <person name="Chiniquy J."/>
            <person name="Lipzen A."/>
            <person name="Tritt A."/>
            <person name="Sun H."/>
            <person name="Haridas S."/>
            <person name="LaButti K."/>
            <person name="Ohm R.A."/>
            <person name="Kues U."/>
            <person name="Blanchette R.A."/>
            <person name="Grigoriev I.V."/>
            <person name="Minto R.E."/>
            <person name="Hibbett D.S."/>
        </authorList>
    </citation>
    <scope>NUCLEOTIDE SEQUENCE [LARGE SCALE GENOMIC DNA]</scope>
    <source>
        <strain evidence="3 4">ATCC 64428</strain>
    </source>
</reference>
<dbReference type="InterPro" id="IPR036873">
    <property type="entry name" value="Rhodanese-like_dom_sf"/>
</dbReference>
<dbReference type="PROSITE" id="PS50206">
    <property type="entry name" value="RHODANESE_3"/>
    <property type="match status" value="1"/>
</dbReference>
<gene>
    <name evidence="3" type="ORF">FISHEDRAFT_37419</name>
</gene>
<feature type="compositionally biased region" description="Polar residues" evidence="1">
    <location>
        <begin position="336"/>
        <end position="347"/>
    </location>
</feature>
<dbReference type="Gene3D" id="3.40.250.10">
    <property type="entry name" value="Rhodanese-like domain"/>
    <property type="match status" value="1"/>
</dbReference>
<feature type="region of interest" description="Disordered" evidence="1">
    <location>
        <begin position="1"/>
        <end position="36"/>
    </location>
</feature>
<dbReference type="OrthoDB" id="566238at2759"/>
<dbReference type="EMBL" id="KN881666">
    <property type="protein sequence ID" value="KIY51378.1"/>
    <property type="molecule type" value="Genomic_DNA"/>
</dbReference>
<protein>
    <submittedName>
        <fullName evidence="3">Rhodanese-like protein</fullName>
    </submittedName>
</protein>
<dbReference type="Proteomes" id="UP000054144">
    <property type="component" value="Unassembled WGS sequence"/>
</dbReference>
<dbReference type="InterPro" id="IPR001763">
    <property type="entry name" value="Rhodanese-like_dom"/>
</dbReference>
<dbReference type="SUPFAM" id="SSF52821">
    <property type="entry name" value="Rhodanese/Cell cycle control phosphatase"/>
    <property type="match status" value="1"/>
</dbReference>
<keyword evidence="4" id="KW-1185">Reference proteome</keyword>
<accession>A0A0D7AKS2</accession>